<name>K9U944_CHRTP</name>
<evidence type="ECO:0000313" key="3">
    <source>
        <dbReference type="Proteomes" id="UP000010384"/>
    </source>
</evidence>
<dbReference type="InParanoid" id="K9U944"/>
<comment type="similarity">
    <text evidence="1">Belongs to the UPF0166 family.</text>
</comment>
<sequence length="113" mass="12330">MNTWEKLTIYVGESDRWHGKPVYLALVEAARQQSLAGATATRGIAGFGERQYHKIHTVQILELSSDLPIVVAVIDRAEAIANFLPVVREMVKNGLVTQQSVTVVHHVPTGAAS</sequence>
<dbReference type="InterPro" id="IPR003793">
    <property type="entry name" value="UPF0166"/>
</dbReference>
<evidence type="ECO:0000256" key="1">
    <source>
        <dbReference type="ARBA" id="ARBA00010554"/>
    </source>
</evidence>
<reference evidence="2 3" key="1">
    <citation type="submission" date="2012-06" db="EMBL/GenBank/DDBJ databases">
        <title>Finished plasmid 1 of genome of Chroococcidiopsis thermalis PCC 7203.</title>
        <authorList>
            <consortium name="US DOE Joint Genome Institute"/>
            <person name="Gugger M."/>
            <person name="Coursin T."/>
            <person name="Rippka R."/>
            <person name="Tandeau De Marsac N."/>
            <person name="Huntemann M."/>
            <person name="Wei C.-L."/>
            <person name="Han J."/>
            <person name="Detter J.C."/>
            <person name="Han C."/>
            <person name="Tapia R."/>
            <person name="Davenport K."/>
            <person name="Daligault H."/>
            <person name="Erkkila T."/>
            <person name="Gu W."/>
            <person name="Munk A.C.C."/>
            <person name="Teshima H."/>
            <person name="Xu Y."/>
            <person name="Chain P."/>
            <person name="Chen A."/>
            <person name="Krypides N."/>
            <person name="Mavromatis K."/>
            <person name="Markowitz V."/>
            <person name="Szeto E."/>
            <person name="Ivanova N."/>
            <person name="Mikhailova N."/>
            <person name="Ovchinnikova G."/>
            <person name="Pagani I."/>
            <person name="Pati A."/>
            <person name="Goodwin L."/>
            <person name="Peters L."/>
            <person name="Pitluck S."/>
            <person name="Woyke T."/>
            <person name="Kerfeld C."/>
        </authorList>
    </citation>
    <scope>NUCLEOTIDE SEQUENCE [LARGE SCALE GENOMIC DNA]</scope>
    <source>
        <strain evidence="2 3">PCC 7203</strain>
        <plasmid evidence="2 3">pCHRO.01</plasmid>
    </source>
</reference>
<dbReference type="AlphaFoldDB" id="K9U944"/>
<dbReference type="InterPro" id="IPR011322">
    <property type="entry name" value="N-reg_PII-like_a/b"/>
</dbReference>
<dbReference type="InterPro" id="IPR015867">
    <property type="entry name" value="N-reg_PII/ATP_PRibTrfase_C"/>
</dbReference>
<dbReference type="Gene3D" id="3.30.70.120">
    <property type="match status" value="1"/>
</dbReference>
<protein>
    <submittedName>
        <fullName evidence="2">Uncharacterized protein</fullName>
    </submittedName>
</protein>
<proteinExistence type="inferred from homology"/>
<dbReference type="EMBL" id="CP003598">
    <property type="protein sequence ID" value="AFY90971.1"/>
    <property type="molecule type" value="Genomic_DNA"/>
</dbReference>
<dbReference type="SUPFAM" id="SSF54913">
    <property type="entry name" value="GlnB-like"/>
    <property type="match status" value="1"/>
</dbReference>
<dbReference type="OrthoDB" id="9795599at2"/>
<dbReference type="HOGENOM" id="CLU_146749_0_1_3"/>
<geneLocation type="plasmid" evidence="2 3">
    <name>pCHRO.01</name>
</geneLocation>
<dbReference type="Proteomes" id="UP000010384">
    <property type="component" value="Plasmid pCHRO.01"/>
</dbReference>
<keyword evidence="3" id="KW-1185">Reference proteome</keyword>
<gene>
    <name evidence="2" type="ORF">Chro_5616</name>
</gene>
<organism evidence="2 3">
    <name type="scientific">Chroococcidiopsis thermalis (strain PCC 7203)</name>
    <dbReference type="NCBI Taxonomy" id="251229"/>
    <lineage>
        <taxon>Bacteria</taxon>
        <taxon>Bacillati</taxon>
        <taxon>Cyanobacteriota</taxon>
        <taxon>Cyanophyceae</taxon>
        <taxon>Chroococcidiopsidales</taxon>
        <taxon>Chroococcidiopsidaceae</taxon>
        <taxon>Chroococcidiopsis</taxon>
    </lineage>
</organism>
<dbReference type="PANTHER" id="PTHR35983">
    <property type="entry name" value="UPF0166 PROTEIN TM_0021"/>
    <property type="match status" value="1"/>
</dbReference>
<keyword evidence="2" id="KW-0614">Plasmid</keyword>
<dbReference type="RefSeq" id="WP_015162909.1">
    <property type="nucleotide sequence ID" value="NC_019699.1"/>
</dbReference>
<dbReference type="PATRIC" id="fig|251229.3.peg.6565"/>
<evidence type="ECO:0000313" key="2">
    <source>
        <dbReference type="EMBL" id="AFY90971.1"/>
    </source>
</evidence>
<dbReference type="KEGG" id="cthe:Chro_5616"/>
<dbReference type="Pfam" id="PF02641">
    <property type="entry name" value="DUF190"/>
    <property type="match status" value="1"/>
</dbReference>
<dbReference type="PANTHER" id="PTHR35983:SF1">
    <property type="entry name" value="UPF0166 PROTEIN TM_0021"/>
    <property type="match status" value="1"/>
</dbReference>
<accession>K9U944</accession>